<dbReference type="InterPro" id="IPR050490">
    <property type="entry name" value="Bact_solute-bd_prot1"/>
</dbReference>
<keyword evidence="2" id="KW-0762">Sugar transport</keyword>
<dbReference type="PANTHER" id="PTHR43649:SF16">
    <property type="entry name" value="SUGAR-BINDING LIPOPROTEIN"/>
    <property type="match status" value="1"/>
</dbReference>
<dbReference type="Gene3D" id="3.40.190.10">
    <property type="entry name" value="Periplasmic binding protein-like II"/>
    <property type="match status" value="1"/>
</dbReference>
<dbReference type="SUPFAM" id="SSF53850">
    <property type="entry name" value="Periplasmic binding protein-like II"/>
    <property type="match status" value="1"/>
</dbReference>
<evidence type="ECO:0000313" key="2">
    <source>
        <dbReference type="EMBL" id="SNS99689.1"/>
    </source>
</evidence>
<dbReference type="OrthoDB" id="2644341at2"/>
<evidence type="ECO:0000313" key="3">
    <source>
        <dbReference type="Proteomes" id="UP000198282"/>
    </source>
</evidence>
<dbReference type="PANTHER" id="PTHR43649">
    <property type="entry name" value="ARABINOSE-BINDING PROTEIN-RELATED"/>
    <property type="match status" value="1"/>
</dbReference>
<dbReference type="AlphaFoldDB" id="A0A239J1K1"/>
<dbReference type="Pfam" id="PF13416">
    <property type="entry name" value="SBP_bac_8"/>
    <property type="match status" value="1"/>
</dbReference>
<keyword evidence="3" id="KW-1185">Reference proteome</keyword>
<keyword evidence="1" id="KW-0732">Signal</keyword>
<evidence type="ECO:0000256" key="1">
    <source>
        <dbReference type="SAM" id="SignalP"/>
    </source>
</evidence>
<dbReference type="RefSeq" id="WP_089209197.1">
    <property type="nucleotide sequence ID" value="NZ_FZOD01000021.1"/>
</dbReference>
<feature type="signal peptide" evidence="1">
    <location>
        <begin position="1"/>
        <end position="18"/>
    </location>
</feature>
<gene>
    <name evidence="2" type="ORF">SAMN05216276_102170</name>
</gene>
<dbReference type="EMBL" id="FZOD01000021">
    <property type="protein sequence ID" value="SNS99689.1"/>
    <property type="molecule type" value="Genomic_DNA"/>
</dbReference>
<dbReference type="Proteomes" id="UP000198282">
    <property type="component" value="Unassembled WGS sequence"/>
</dbReference>
<proteinExistence type="predicted"/>
<feature type="chain" id="PRO_5038687462" evidence="1">
    <location>
        <begin position="19"/>
        <end position="468"/>
    </location>
</feature>
<keyword evidence="2" id="KW-0813">Transport</keyword>
<name>A0A239J1K1_9ACTN</name>
<dbReference type="PROSITE" id="PS51257">
    <property type="entry name" value="PROKAR_LIPOPROTEIN"/>
    <property type="match status" value="1"/>
</dbReference>
<accession>A0A239J1K1</accession>
<dbReference type="InterPro" id="IPR006059">
    <property type="entry name" value="SBP"/>
</dbReference>
<organism evidence="2 3">
    <name type="scientific">Streptosporangium subroseum</name>
    <dbReference type="NCBI Taxonomy" id="106412"/>
    <lineage>
        <taxon>Bacteria</taxon>
        <taxon>Bacillati</taxon>
        <taxon>Actinomycetota</taxon>
        <taxon>Actinomycetes</taxon>
        <taxon>Streptosporangiales</taxon>
        <taxon>Streptosporangiaceae</taxon>
        <taxon>Streptosporangium</taxon>
    </lineage>
</organism>
<protein>
    <submittedName>
        <fullName evidence="2">Multiple sugar transport system substrate-binding protein</fullName>
    </submittedName>
</protein>
<reference evidence="2 3" key="1">
    <citation type="submission" date="2017-06" db="EMBL/GenBank/DDBJ databases">
        <authorList>
            <person name="Kim H.J."/>
            <person name="Triplett B.A."/>
        </authorList>
    </citation>
    <scope>NUCLEOTIDE SEQUENCE [LARGE SCALE GENOMIC DNA]</scope>
    <source>
        <strain evidence="2 3">CGMCC 4.2132</strain>
    </source>
</reference>
<sequence length="468" mass="49476">MKSRKLSMLLAAAIALTAAGCGSSDSSGSSGAGNAPTASSSSSGAAAGAEAPVSITVNCMPPKTNAAQRKTFEEDIAAFQKQYPYITISKATDAFPCYEPRTFEAKLAGGELETVFYVNFPNVGRLMADGQAADITPYTSELKTFADYNSSLDLFKKDGKVYGLPTDGYGMGLVYNKEVFTKAGLDPNTPPKTWAEVQAAAKKIAGLGAGYVGFGEYSGNNVGGWHFSASIYGRGGSVITDDGTKAAFNTPEGKAVLENLKQMRWADNSMGSRLYIDWPALMKAMGAGKMGMMLGAPDVLISLRNDFGGKFENYAITAQPEAKALFNGGAGYMINPKSTPEQIKAGLKWIEFEFLTPGKGQLDYVRAKNADLTVGQPYPDLYGADTPSGQAVVELRKANANIDAAQFAGWVEGSKGIPSKAEPGPYAQEIYKILDTPMSAVLTRQDANIDQLLADAETKVNSLLASKG</sequence>